<evidence type="ECO:0008006" key="3">
    <source>
        <dbReference type="Google" id="ProtNLM"/>
    </source>
</evidence>
<protein>
    <recommendedName>
        <fullName evidence="3">NACHT domain-containing protein</fullName>
    </recommendedName>
</protein>
<dbReference type="InterPro" id="IPR011989">
    <property type="entry name" value="ARM-like"/>
</dbReference>
<dbReference type="EMBL" id="CP068176">
    <property type="protein sequence ID" value="QQT85084.1"/>
    <property type="molecule type" value="Genomic_DNA"/>
</dbReference>
<dbReference type="RefSeq" id="WP_004999034.1">
    <property type="nucleotide sequence ID" value="NZ_CABMHP010000025.1"/>
</dbReference>
<evidence type="ECO:0000313" key="1">
    <source>
        <dbReference type="EMBL" id="QQT85084.1"/>
    </source>
</evidence>
<dbReference type="SUPFAM" id="SSF48371">
    <property type="entry name" value="ARM repeat"/>
    <property type="match status" value="1"/>
</dbReference>
<dbReference type="Proteomes" id="UP000595320">
    <property type="component" value="Chromosome"/>
</dbReference>
<name>A0A7T9UFV0_9GAMM</name>
<sequence length="1622" mass="190113">MNFDQELFCLPQGEPPLPPIDTLEQTLPFDKLEWENFEKLIARIVSQEFAITDTYLYGVRGQDQSGLDILANIKTTEKKACFQCKRVKNFNALDIKTAIDKFLKGKFAQQTQIFVLCITIPMNNTQQVDEIENQKRVLRQKGIDFIVWDATETGQLSLKLKNLPEIVDDFFGREWVKRFNGLEKAELLRDRANGYDINHLRNRLFKFYSTLFARHDPGLNSTYTNRFIDLRERYIPSDISEDVQGNYINLPKETDSSMEDDSIYSNEENEYKNSNIEYENISPILEWILGYENRIIIGEPGLGKSAFLRYLTLTILEPITDNQKLNNNFFYTCVPIWISFSGFTSAIEKKENLNIDDYLKDWLHQFGYNDIYPLFKKAIDTGNLLILLDGLDESGNEYLGQQAIDRVITFLESHVARIICTSRPQGYRQYSLPANWKVGTLQYLDENKISKLARTWFRHIEFYQYGKDEEFELQLNARSSLFLNVVKSNQKTFELAKTPLICQALIELFHHRHALPEVRVKVYQQIIELLLTKHPKARAHAGGLLNKDVMHFRHDDIQNLLIKLAWKLQTADLHASTLSRNECKKIIKDYLIDDEEGLGEDLNTAKSHANIILDFLVDQYAILVERSPKQYNFVHLSIQEYLAAEHVVRLSEVDQLNWFKDHWILKNWHESILSWFGLLDSQGKKDLVSTTLDILDEHGQDGEWQRLKATMLQTELITSDLGVTIRRSRDILKMAINEIETSPLSEYRVNLAESIVKGSLYSKISQECRNIIIKWNNIYSPYTRRTVLKGLKHWNPDEKLFHTLYKAIFDEDWYCSYEAALSFATVFRNDERCIEILSNLAKKYPNPEVRAVAILVLANQNIGGEVVLEVIALNSSSCNLQVIKAVIIAKIKNSIHSTKDLSILLNILQDQNLFREDRSLINIIKEGWPKNVDLKKDFIDFCKKTEFNKHQYHLEYLVSQFPNDDIVAEIICSDLENNKLFSFTMFDSILDELLVINFKDNVLIRKALLRLMYEELKEYKVCYQAYSNRNVLKLIDDLDFKNILISSYENEGGLHDKYWVVTALLGSWKNDEDVKNKINEWVYSDNKDLAAPLSEYISDYIYDKDERKRWLINISKEMIKNDYLRPVFSLIDNFKDEETKDIIIYFLQNVKIRPDSRFNLIGYLIINFHEYQEVLNFLPEIFESVHSNFEIITKCLEANEIVSNQLLKLVNSSYSDVRAIINSIIYERVNDFDFIKEIIPNPLLEYDGAIRTRKIMAYSKSAKFSSISKQYWKSICLNELVSTGPNYEQKVRSGIIGLIELEEFNEIENYFKSDKAKGMYADNFFMIDYLQRDKLASSIFLKNFDNFDLLFRKEMINISEFINQGYESYLERTKNGKKILDDFYLNSNNLNPLVKIRKVIKKYGFNNSVLELIIQRLTLSPDHNLLSLNEQNELAKLLILNYRWDEVSESFVKYLGEPNEIMFSFESGVLGWFAYGWNDSPFANWVRAQSIENLNKHSLTNRVFFANVLNEPKYLEEVILYFVDFTFEDYKYYDFLREIFIELAKGDLMKSILKKWVVSKNYHLISLSIELLKEKDRLDVDLICIFNEFYSKHNLENLDGINVMQPKHKNMIMQIFSKIILF</sequence>
<proteinExistence type="predicted"/>
<organism evidence="1 2">
    <name type="scientific">Acinetobacter ursingii</name>
    <dbReference type="NCBI Taxonomy" id="108980"/>
    <lineage>
        <taxon>Bacteria</taxon>
        <taxon>Pseudomonadati</taxon>
        <taxon>Pseudomonadota</taxon>
        <taxon>Gammaproteobacteria</taxon>
        <taxon>Moraxellales</taxon>
        <taxon>Moraxellaceae</taxon>
        <taxon>Acinetobacter</taxon>
    </lineage>
</organism>
<accession>A0A7T9UFV0</accession>
<dbReference type="Gene3D" id="3.40.50.300">
    <property type="entry name" value="P-loop containing nucleotide triphosphate hydrolases"/>
    <property type="match status" value="1"/>
</dbReference>
<evidence type="ECO:0000313" key="2">
    <source>
        <dbReference type="Proteomes" id="UP000595320"/>
    </source>
</evidence>
<dbReference type="InterPro" id="IPR027417">
    <property type="entry name" value="P-loop_NTPase"/>
</dbReference>
<dbReference type="Gene3D" id="1.25.10.10">
    <property type="entry name" value="Leucine-rich Repeat Variant"/>
    <property type="match status" value="1"/>
</dbReference>
<reference evidence="1 2" key="1">
    <citation type="submission" date="2021-01" db="EMBL/GenBank/DDBJ databases">
        <title>FDA dAtabase for Regulatory Grade micrObial Sequences (FDA-ARGOS): Supporting development and validation of Infectious Disease Dx tests.</title>
        <authorList>
            <person name="Sproer C."/>
            <person name="Gronow S."/>
            <person name="Severitt S."/>
            <person name="Schroder I."/>
            <person name="Tallon L."/>
            <person name="Sadzewicz L."/>
            <person name="Zhao X."/>
            <person name="Boylan J."/>
            <person name="Ott S."/>
            <person name="Bowen H."/>
            <person name="Vavikolanu K."/>
            <person name="Mehta A."/>
            <person name="Aluvathingal J."/>
            <person name="Nadendla S."/>
            <person name="Lowell S."/>
            <person name="Myers T."/>
            <person name="Yan Y."/>
            <person name="Sichtig H."/>
        </authorList>
    </citation>
    <scope>NUCLEOTIDE SEQUENCE [LARGE SCALE GENOMIC DNA]</scope>
    <source>
        <strain evidence="1 2">FDAARGOS_1096</strain>
    </source>
</reference>
<dbReference type="GeneID" id="66213211"/>
<gene>
    <name evidence="1" type="ORF">I6I53_08940</name>
</gene>
<dbReference type="InterPro" id="IPR016024">
    <property type="entry name" value="ARM-type_fold"/>
</dbReference>
<dbReference type="SUPFAM" id="SSF52540">
    <property type="entry name" value="P-loop containing nucleoside triphosphate hydrolases"/>
    <property type="match status" value="1"/>
</dbReference>